<evidence type="ECO:0000256" key="1">
    <source>
        <dbReference type="ARBA" id="ARBA00006443"/>
    </source>
</evidence>
<organism evidence="5 6">
    <name type="scientific">Nematostella vectensis</name>
    <name type="common">Starlet sea anemone</name>
    <dbReference type="NCBI Taxonomy" id="45351"/>
    <lineage>
        <taxon>Eukaryota</taxon>
        <taxon>Metazoa</taxon>
        <taxon>Cnidaria</taxon>
        <taxon>Anthozoa</taxon>
        <taxon>Hexacorallia</taxon>
        <taxon>Actiniaria</taxon>
        <taxon>Edwardsiidae</taxon>
        <taxon>Nematostella</taxon>
    </lineage>
</organism>
<dbReference type="STRING" id="45351.A7S9H9"/>
<dbReference type="InParanoid" id="A7S9H9"/>
<dbReference type="EMBL" id="DS469604">
    <property type="protein sequence ID" value="EDO39578.1"/>
    <property type="molecule type" value="Genomic_DNA"/>
</dbReference>
<gene>
    <name evidence="5" type="ORF">NEMVEDRAFT_v1g110166</name>
</gene>
<dbReference type="PhylomeDB" id="A7S9H9"/>
<accession>A7S9H9</accession>
<dbReference type="PANTHER" id="PTHR13091">
    <property type="entry name" value="AMPLIFIED IN BREAST CANCER 2-RELATED"/>
    <property type="match status" value="1"/>
</dbReference>
<keyword evidence="6" id="KW-1185">Reference proteome</keyword>
<evidence type="ECO:0000313" key="6">
    <source>
        <dbReference type="Proteomes" id="UP000001593"/>
    </source>
</evidence>
<comment type="similarity">
    <text evidence="1 4">Belongs to the SMG8 family.</text>
</comment>
<evidence type="ECO:0000256" key="4">
    <source>
        <dbReference type="RuleBase" id="RU367133"/>
    </source>
</evidence>
<protein>
    <recommendedName>
        <fullName evidence="3 4">Nonsense-mediated mRNA decay factor SMG8</fullName>
    </recommendedName>
</protein>
<dbReference type="Proteomes" id="UP000001593">
    <property type="component" value="Unassembled WGS sequence"/>
</dbReference>
<evidence type="ECO:0000256" key="2">
    <source>
        <dbReference type="ARBA" id="ARBA00023161"/>
    </source>
</evidence>
<proteinExistence type="inferred from homology"/>
<reference evidence="5 6" key="1">
    <citation type="journal article" date="2007" name="Science">
        <title>Sea anemone genome reveals ancestral eumetazoan gene repertoire and genomic organization.</title>
        <authorList>
            <person name="Putnam N.H."/>
            <person name="Srivastava M."/>
            <person name="Hellsten U."/>
            <person name="Dirks B."/>
            <person name="Chapman J."/>
            <person name="Salamov A."/>
            <person name="Terry A."/>
            <person name="Shapiro H."/>
            <person name="Lindquist E."/>
            <person name="Kapitonov V.V."/>
            <person name="Jurka J."/>
            <person name="Genikhovich G."/>
            <person name="Grigoriev I.V."/>
            <person name="Lucas S.M."/>
            <person name="Steele R.E."/>
            <person name="Finnerty J.R."/>
            <person name="Technau U."/>
            <person name="Martindale M.Q."/>
            <person name="Rokhsar D.S."/>
        </authorList>
    </citation>
    <scope>NUCLEOTIDE SEQUENCE [LARGE SCALE GENOMIC DNA]</scope>
    <source>
        <strain evidence="6">CH2 X CH6</strain>
    </source>
</reference>
<name>A7S9H9_NEMVE</name>
<comment type="function">
    <text evidence="4">Involved in nonsense-mediated decay (NMD) of mRNAs containing premature stop codons.</text>
</comment>
<dbReference type="eggNOG" id="KOG3692">
    <property type="taxonomic scope" value="Eukaryota"/>
</dbReference>
<feature type="non-terminal residue" evidence="5">
    <location>
        <position position="1"/>
    </location>
</feature>
<evidence type="ECO:0000313" key="5">
    <source>
        <dbReference type="EMBL" id="EDO39578.1"/>
    </source>
</evidence>
<dbReference type="OMA" id="MFTIVGR"/>
<sequence length="150" mass="16344">VRAYIGDEYECPRGHRFICSGPDKMVKATSSGHVKETAHKLVNMDMPLYFPCPCRSSKPLHAQLIRVYVCTPDTPITLSLSPWVQPAAPPCPVFYPGVEGGVSLPPASLCVLRFPYVYVGSDGPILPPGDSQPLLSCRVLKGMFTIVGRE</sequence>
<evidence type="ECO:0000256" key="3">
    <source>
        <dbReference type="ARBA" id="ARBA00029509"/>
    </source>
</evidence>
<dbReference type="PANTHER" id="PTHR13091:SF0">
    <property type="entry name" value="NONSENSE-MEDIATED MRNA DECAY FACTOR SMG8"/>
    <property type="match status" value="1"/>
</dbReference>
<keyword evidence="2 4" id="KW-0866">Nonsense-mediated mRNA decay</keyword>
<dbReference type="AlphaFoldDB" id="A7S9H9"/>
<dbReference type="HOGENOM" id="CLU_146438_0_0_1"/>
<dbReference type="InterPro" id="IPR019354">
    <property type="entry name" value="SMG8-like"/>
</dbReference>
<dbReference type="GO" id="GO:0000184">
    <property type="term" value="P:nuclear-transcribed mRNA catabolic process, nonsense-mediated decay"/>
    <property type="evidence" value="ECO:0007669"/>
    <property type="project" value="UniProtKB-UniRule"/>
</dbReference>
<dbReference type="Pfam" id="PF10220">
    <property type="entry name" value="Smg8_Smg9"/>
    <property type="match status" value="1"/>
</dbReference>